<evidence type="ECO:0000313" key="4">
    <source>
        <dbReference type="Proteomes" id="UP000187608"/>
    </source>
</evidence>
<dbReference type="RefSeq" id="WP_076559130.1">
    <property type="nucleotide sequence ID" value="NZ_FTOC01000006.1"/>
</dbReference>
<evidence type="ECO:0000313" key="3">
    <source>
        <dbReference type="EMBL" id="SIS48958.1"/>
    </source>
</evidence>
<dbReference type="STRING" id="570947.SAMN05421687_10672"/>
<gene>
    <name evidence="3" type="ORF">SAMN05421687_10672</name>
</gene>
<dbReference type="InterPro" id="IPR052731">
    <property type="entry name" value="B_subtilis_Trans_State_Reg"/>
</dbReference>
<dbReference type="GO" id="GO:0003677">
    <property type="term" value="F:DNA binding"/>
    <property type="evidence" value="ECO:0007669"/>
    <property type="project" value="UniProtKB-UniRule"/>
</dbReference>
<dbReference type="InterPro" id="IPR037914">
    <property type="entry name" value="SpoVT-AbrB_sf"/>
</dbReference>
<reference evidence="4" key="1">
    <citation type="submission" date="2017-01" db="EMBL/GenBank/DDBJ databases">
        <authorList>
            <person name="Varghese N."/>
            <person name="Submissions S."/>
        </authorList>
    </citation>
    <scope>NUCLEOTIDE SEQUENCE [LARGE SCALE GENOMIC DNA]</scope>
    <source>
        <strain evidence="4">DSM 23127</strain>
    </source>
</reference>
<dbReference type="InterPro" id="IPR040678">
    <property type="entry name" value="AbrB_C"/>
</dbReference>
<protein>
    <submittedName>
        <fullName evidence="3">Transcriptional pleiotropic regulator of transition state genes</fullName>
    </submittedName>
</protein>
<dbReference type="InterPro" id="IPR007159">
    <property type="entry name" value="SpoVT-AbrB_dom"/>
</dbReference>
<dbReference type="Pfam" id="PF04014">
    <property type="entry name" value="MazE_antitoxin"/>
    <property type="match status" value="1"/>
</dbReference>
<proteinExistence type="predicted"/>
<dbReference type="OrthoDB" id="9782993at2"/>
<name>A0A1N7JI23_9BACI</name>
<dbReference type="EMBL" id="FTOC01000006">
    <property type="protein sequence ID" value="SIS48958.1"/>
    <property type="molecule type" value="Genomic_DNA"/>
</dbReference>
<keyword evidence="4" id="KW-1185">Reference proteome</keyword>
<dbReference type="PROSITE" id="PS51740">
    <property type="entry name" value="SPOVT_ABRB"/>
    <property type="match status" value="1"/>
</dbReference>
<dbReference type="PANTHER" id="PTHR36432:SF4">
    <property type="entry name" value="TRANSITION STATE REGULATOR ABH-RELATED"/>
    <property type="match status" value="1"/>
</dbReference>
<dbReference type="Gene3D" id="2.10.260.10">
    <property type="match status" value="1"/>
</dbReference>
<organism evidence="3 4">
    <name type="scientific">Salimicrobium flavidum</name>
    <dbReference type="NCBI Taxonomy" id="570947"/>
    <lineage>
        <taxon>Bacteria</taxon>
        <taxon>Bacillati</taxon>
        <taxon>Bacillota</taxon>
        <taxon>Bacilli</taxon>
        <taxon>Bacillales</taxon>
        <taxon>Bacillaceae</taxon>
        <taxon>Salimicrobium</taxon>
    </lineage>
</organism>
<dbReference type="AlphaFoldDB" id="A0A1N7JI23"/>
<feature type="domain" description="SpoVT-AbrB" evidence="2">
    <location>
        <begin position="5"/>
        <end position="50"/>
    </location>
</feature>
<evidence type="ECO:0000259" key="2">
    <source>
        <dbReference type="PROSITE" id="PS51740"/>
    </source>
</evidence>
<accession>A0A1N7JI23</accession>
<dbReference type="SUPFAM" id="SSF89447">
    <property type="entry name" value="AbrB/MazE/MraZ-like"/>
    <property type="match status" value="1"/>
</dbReference>
<keyword evidence="1" id="KW-0238">DNA-binding</keyword>
<dbReference type="Pfam" id="PF18277">
    <property type="entry name" value="AbrB_C"/>
    <property type="match status" value="1"/>
</dbReference>
<dbReference type="SMART" id="SM00966">
    <property type="entry name" value="SpoVT_AbrB"/>
    <property type="match status" value="1"/>
</dbReference>
<evidence type="ECO:0000256" key="1">
    <source>
        <dbReference type="PROSITE-ProRule" id="PRU01076"/>
    </source>
</evidence>
<dbReference type="PANTHER" id="PTHR36432">
    <property type="match status" value="1"/>
</dbReference>
<dbReference type="NCBIfam" id="TIGR01439">
    <property type="entry name" value="lp_hng_hel_AbrB"/>
    <property type="match status" value="1"/>
</dbReference>
<dbReference type="Proteomes" id="UP000187608">
    <property type="component" value="Unassembled WGS sequence"/>
</dbReference>
<sequence>MKSTGIVRKVDHLGRIVVPKELRRSLNINENDPMEVFVDGEKVILQKYRPAKECLVTGEIDDENKEYAGGIVLSQQGADQLLKELQEALNKQ</sequence>